<dbReference type="Proteomes" id="UP000807306">
    <property type="component" value="Unassembled WGS sequence"/>
</dbReference>
<feature type="region of interest" description="Disordered" evidence="1">
    <location>
        <begin position="33"/>
        <end position="57"/>
    </location>
</feature>
<evidence type="ECO:0000256" key="1">
    <source>
        <dbReference type="SAM" id="MobiDB-lite"/>
    </source>
</evidence>
<keyword evidence="4" id="KW-1185">Reference proteome</keyword>
<feature type="compositionally biased region" description="Basic and acidic residues" evidence="1">
    <location>
        <begin position="145"/>
        <end position="160"/>
    </location>
</feature>
<name>A0A9P6EQU2_9AGAR</name>
<feature type="signal peptide" evidence="2">
    <location>
        <begin position="1"/>
        <end position="25"/>
    </location>
</feature>
<protein>
    <submittedName>
        <fullName evidence="3">Uncharacterized protein</fullName>
    </submittedName>
</protein>
<organism evidence="3 4">
    <name type="scientific">Crepidotus variabilis</name>
    <dbReference type="NCBI Taxonomy" id="179855"/>
    <lineage>
        <taxon>Eukaryota</taxon>
        <taxon>Fungi</taxon>
        <taxon>Dikarya</taxon>
        <taxon>Basidiomycota</taxon>
        <taxon>Agaricomycotina</taxon>
        <taxon>Agaricomycetes</taxon>
        <taxon>Agaricomycetidae</taxon>
        <taxon>Agaricales</taxon>
        <taxon>Agaricineae</taxon>
        <taxon>Crepidotaceae</taxon>
        <taxon>Crepidotus</taxon>
    </lineage>
</organism>
<comment type="caution">
    <text evidence="3">The sequence shown here is derived from an EMBL/GenBank/DDBJ whole genome shotgun (WGS) entry which is preliminary data.</text>
</comment>
<dbReference type="EMBL" id="MU157828">
    <property type="protein sequence ID" value="KAF9533526.1"/>
    <property type="molecule type" value="Genomic_DNA"/>
</dbReference>
<sequence length="178" mass="19771">MGGLLFGLLRLSVKTATQFVGVALARTLVPRFPPQNYKPQERHQQSPQTLSPSEPYSTVGVTSKLFGPSEMLVRPAEPQTPTQPCGPVSYLQPSIEIFDYAPVCSPSKAMYITPIRSLYSERSVDVNMVLLRAASDKINSILEQSRRRVDAGEDHDSTRREARRKRTQELCGLLPSAL</sequence>
<evidence type="ECO:0000313" key="3">
    <source>
        <dbReference type="EMBL" id="KAF9533526.1"/>
    </source>
</evidence>
<feature type="chain" id="PRO_5040380087" evidence="2">
    <location>
        <begin position="26"/>
        <end position="178"/>
    </location>
</feature>
<reference evidence="3" key="1">
    <citation type="submission" date="2020-11" db="EMBL/GenBank/DDBJ databases">
        <authorList>
            <consortium name="DOE Joint Genome Institute"/>
            <person name="Ahrendt S."/>
            <person name="Riley R."/>
            <person name="Andreopoulos W."/>
            <person name="Labutti K."/>
            <person name="Pangilinan J."/>
            <person name="Ruiz-Duenas F.J."/>
            <person name="Barrasa J.M."/>
            <person name="Sanchez-Garcia M."/>
            <person name="Camarero S."/>
            <person name="Miyauchi S."/>
            <person name="Serrano A."/>
            <person name="Linde D."/>
            <person name="Babiker R."/>
            <person name="Drula E."/>
            <person name="Ayuso-Fernandez I."/>
            <person name="Pacheco R."/>
            <person name="Padilla G."/>
            <person name="Ferreira P."/>
            <person name="Barriuso J."/>
            <person name="Kellner H."/>
            <person name="Castanera R."/>
            <person name="Alfaro M."/>
            <person name="Ramirez L."/>
            <person name="Pisabarro A.G."/>
            <person name="Kuo A."/>
            <person name="Tritt A."/>
            <person name="Lipzen A."/>
            <person name="He G."/>
            <person name="Yan M."/>
            <person name="Ng V."/>
            <person name="Cullen D."/>
            <person name="Martin F."/>
            <person name="Rosso M.-N."/>
            <person name="Henrissat B."/>
            <person name="Hibbett D."/>
            <person name="Martinez A.T."/>
            <person name="Grigoriev I.V."/>
        </authorList>
    </citation>
    <scope>NUCLEOTIDE SEQUENCE</scope>
    <source>
        <strain evidence="3">CBS 506.95</strain>
    </source>
</reference>
<dbReference type="OrthoDB" id="3050348at2759"/>
<keyword evidence="2" id="KW-0732">Signal</keyword>
<evidence type="ECO:0000313" key="4">
    <source>
        <dbReference type="Proteomes" id="UP000807306"/>
    </source>
</evidence>
<evidence type="ECO:0000256" key="2">
    <source>
        <dbReference type="SAM" id="SignalP"/>
    </source>
</evidence>
<proteinExistence type="predicted"/>
<accession>A0A9P6EQU2</accession>
<gene>
    <name evidence="3" type="ORF">CPB83DRAFT_890021</name>
</gene>
<feature type="region of interest" description="Disordered" evidence="1">
    <location>
        <begin position="145"/>
        <end position="166"/>
    </location>
</feature>
<dbReference type="AlphaFoldDB" id="A0A9P6EQU2"/>
<feature type="compositionally biased region" description="Polar residues" evidence="1">
    <location>
        <begin position="45"/>
        <end position="57"/>
    </location>
</feature>